<dbReference type="RefSeq" id="WP_154758698.1">
    <property type="nucleotide sequence ID" value="NZ_WMBA01000035.1"/>
</dbReference>
<dbReference type="GO" id="GO:0050660">
    <property type="term" value="F:flavin adenine dinucleotide binding"/>
    <property type="evidence" value="ECO:0007669"/>
    <property type="project" value="InterPro"/>
</dbReference>
<feature type="domain" description="Acyl-CoA dehydrogenase/oxidase N-terminal" evidence="2">
    <location>
        <begin position="35"/>
        <end position="97"/>
    </location>
</feature>
<evidence type="ECO:0000259" key="3">
    <source>
        <dbReference type="Pfam" id="PF08028"/>
    </source>
</evidence>
<accession>A0A6N7Z4X2</accession>
<dbReference type="PANTHER" id="PTHR43884:SF12">
    <property type="entry name" value="ISOVALERYL-COA DEHYDROGENASE, MITOCHONDRIAL-RELATED"/>
    <property type="match status" value="1"/>
</dbReference>
<protein>
    <submittedName>
        <fullName evidence="4">Oxidoreductase</fullName>
    </submittedName>
</protein>
<dbReference type="Proteomes" id="UP000440096">
    <property type="component" value="Unassembled WGS sequence"/>
</dbReference>
<evidence type="ECO:0000313" key="5">
    <source>
        <dbReference type="Proteomes" id="UP000440096"/>
    </source>
</evidence>
<evidence type="ECO:0000313" key="4">
    <source>
        <dbReference type="EMBL" id="MTD56539.1"/>
    </source>
</evidence>
<dbReference type="PIRSF" id="PIRSF016578">
    <property type="entry name" value="HsaA"/>
    <property type="match status" value="1"/>
</dbReference>
<feature type="domain" description="Acyl-CoA dehydrogenase C-terminal" evidence="3">
    <location>
        <begin position="248"/>
        <end position="378"/>
    </location>
</feature>
<proteinExistence type="predicted"/>
<reference evidence="4 5" key="1">
    <citation type="submission" date="2019-11" db="EMBL/GenBank/DDBJ databases">
        <title>Draft genome of Amycolatopsis RM579.</title>
        <authorList>
            <person name="Duangmal K."/>
            <person name="Mingma R."/>
        </authorList>
    </citation>
    <scope>NUCLEOTIDE SEQUENCE [LARGE SCALE GENOMIC DNA]</scope>
    <source>
        <strain evidence="4 5">RM579</strain>
    </source>
</reference>
<comment type="caution">
    <text evidence="4">The sequence shown here is derived from an EMBL/GenBank/DDBJ whole genome shotgun (WGS) entry which is preliminary data.</text>
</comment>
<name>A0A6N7Z4X2_9PSEU</name>
<dbReference type="OrthoDB" id="3402961at2"/>
<dbReference type="InterPro" id="IPR013786">
    <property type="entry name" value="AcylCoA_DH/ox_N"/>
</dbReference>
<dbReference type="InterPro" id="IPR037069">
    <property type="entry name" value="AcylCoA_DH/ox_N_sf"/>
</dbReference>
<organism evidence="4 5">
    <name type="scientific">Amycolatopsis pithecellobii</name>
    <dbReference type="NCBI Taxonomy" id="664692"/>
    <lineage>
        <taxon>Bacteria</taxon>
        <taxon>Bacillati</taxon>
        <taxon>Actinomycetota</taxon>
        <taxon>Actinomycetes</taxon>
        <taxon>Pseudonocardiales</taxon>
        <taxon>Pseudonocardiaceae</taxon>
        <taxon>Amycolatopsis</taxon>
    </lineage>
</organism>
<dbReference type="SUPFAM" id="SSF56645">
    <property type="entry name" value="Acyl-CoA dehydrogenase NM domain-like"/>
    <property type="match status" value="1"/>
</dbReference>
<dbReference type="InterPro" id="IPR009100">
    <property type="entry name" value="AcylCoA_DH/oxidase_NM_dom_sf"/>
</dbReference>
<dbReference type="InterPro" id="IPR013107">
    <property type="entry name" value="Acyl-CoA_DH_C"/>
</dbReference>
<dbReference type="SUPFAM" id="SSF47203">
    <property type="entry name" value="Acyl-CoA dehydrogenase C-terminal domain-like"/>
    <property type="match status" value="1"/>
</dbReference>
<sequence>MTQGLARPETGAGDSGDYVARARDIAPIINAEADGMEDLRGVSPAVVAALREQRIFWMLVPREWGGGGLGIVETFKVIEELARADGSTGWVMMANVSGTGVAAGYLGDAGARVLFAGPDKGIIAGMFLPVGRGVRVEGGYRVTGKYGFASGSGHASWMGAGFAVYDEDGNPETSVDGSPVHRLGFVPRDEVKFLGGWNVMGMVATGSDDYSVTEVFVPEARTMDTFSTTPVRSEAVYSLGLVAMAVGGHGPVALGIARRALEEVAHIAAVKTRPGYPSVIGDNDMFRREFATHEALLQAARRYVYEVCAEAEAQAAAGGVSDVQRARLRQAVTWVVGVARDIVNWAFNWGGSASIRNPSVLGRCLRDISVGATHMMVEPMTMVEAAGPILATYLED</sequence>
<dbReference type="InterPro" id="IPR036250">
    <property type="entry name" value="AcylCo_DH-like_C"/>
</dbReference>
<dbReference type="Pfam" id="PF02771">
    <property type="entry name" value="Acyl-CoA_dh_N"/>
    <property type="match status" value="1"/>
</dbReference>
<keyword evidence="5" id="KW-1185">Reference proteome</keyword>
<gene>
    <name evidence="4" type="ORF">GKO32_21560</name>
</gene>
<dbReference type="InterPro" id="IPR046373">
    <property type="entry name" value="Acyl-CoA_Oxase/DH_mid-dom_sf"/>
</dbReference>
<dbReference type="PANTHER" id="PTHR43884">
    <property type="entry name" value="ACYL-COA DEHYDROGENASE"/>
    <property type="match status" value="1"/>
</dbReference>
<keyword evidence="1" id="KW-0560">Oxidoreductase</keyword>
<dbReference type="Gene3D" id="2.40.110.10">
    <property type="entry name" value="Butyryl-CoA Dehydrogenase, subunit A, domain 2"/>
    <property type="match status" value="1"/>
</dbReference>
<dbReference type="GO" id="GO:0003995">
    <property type="term" value="F:acyl-CoA dehydrogenase activity"/>
    <property type="evidence" value="ECO:0007669"/>
    <property type="project" value="TreeGrafter"/>
</dbReference>
<evidence type="ECO:0000256" key="1">
    <source>
        <dbReference type="ARBA" id="ARBA00023002"/>
    </source>
</evidence>
<dbReference type="Pfam" id="PF08028">
    <property type="entry name" value="Acyl-CoA_dh_2"/>
    <property type="match status" value="1"/>
</dbReference>
<dbReference type="AlphaFoldDB" id="A0A6N7Z4X2"/>
<dbReference type="Gene3D" id="1.10.540.10">
    <property type="entry name" value="Acyl-CoA dehydrogenase/oxidase, N-terminal domain"/>
    <property type="match status" value="1"/>
</dbReference>
<dbReference type="Gene3D" id="1.20.140.10">
    <property type="entry name" value="Butyryl-CoA Dehydrogenase, subunit A, domain 3"/>
    <property type="match status" value="1"/>
</dbReference>
<dbReference type="EMBL" id="WMBA01000035">
    <property type="protein sequence ID" value="MTD56539.1"/>
    <property type="molecule type" value="Genomic_DNA"/>
</dbReference>
<evidence type="ECO:0000259" key="2">
    <source>
        <dbReference type="Pfam" id="PF02771"/>
    </source>
</evidence>